<dbReference type="FunFam" id="1.20.1250.20:FF:000013">
    <property type="entry name" value="MFS general substrate transporter"/>
    <property type="match status" value="1"/>
</dbReference>
<dbReference type="AlphaFoldDB" id="A0A0C3CQ83"/>
<proteinExistence type="predicted"/>
<feature type="transmembrane region" description="Helical" evidence="6">
    <location>
        <begin position="224"/>
        <end position="246"/>
    </location>
</feature>
<feature type="transmembrane region" description="Helical" evidence="6">
    <location>
        <begin position="420"/>
        <end position="439"/>
    </location>
</feature>
<keyword evidence="5 6" id="KW-0472">Membrane</keyword>
<feature type="transmembrane region" description="Helical" evidence="6">
    <location>
        <begin position="330"/>
        <end position="349"/>
    </location>
</feature>
<dbReference type="Pfam" id="PF07690">
    <property type="entry name" value="MFS_1"/>
    <property type="match status" value="1"/>
</dbReference>
<reference evidence="8 9" key="1">
    <citation type="submission" date="2014-04" db="EMBL/GenBank/DDBJ databases">
        <authorList>
            <consortium name="DOE Joint Genome Institute"/>
            <person name="Kuo A."/>
            <person name="Kohler A."/>
            <person name="Nagy L.G."/>
            <person name="Floudas D."/>
            <person name="Copeland A."/>
            <person name="Barry K.W."/>
            <person name="Cichocki N."/>
            <person name="Veneault-Fourrey C."/>
            <person name="LaButti K."/>
            <person name="Lindquist E.A."/>
            <person name="Lipzen A."/>
            <person name="Lundell T."/>
            <person name="Morin E."/>
            <person name="Murat C."/>
            <person name="Sun H."/>
            <person name="Tunlid A."/>
            <person name="Henrissat B."/>
            <person name="Grigoriev I.V."/>
            <person name="Hibbett D.S."/>
            <person name="Martin F."/>
            <person name="Nordberg H.P."/>
            <person name="Cantor M.N."/>
            <person name="Hua S.X."/>
        </authorList>
    </citation>
    <scope>NUCLEOTIDE SEQUENCE [LARGE SCALE GENOMIC DNA]</scope>
    <source>
        <strain evidence="8 9">Foug A</strain>
    </source>
</reference>
<dbReference type="InParanoid" id="A0A0C3CQ83"/>
<keyword evidence="9" id="KW-1185">Reference proteome</keyword>
<reference evidence="9" key="2">
    <citation type="submission" date="2015-01" db="EMBL/GenBank/DDBJ databases">
        <title>Evolutionary Origins and Diversification of the Mycorrhizal Mutualists.</title>
        <authorList>
            <consortium name="DOE Joint Genome Institute"/>
            <consortium name="Mycorrhizal Genomics Consortium"/>
            <person name="Kohler A."/>
            <person name="Kuo A."/>
            <person name="Nagy L.G."/>
            <person name="Floudas D."/>
            <person name="Copeland A."/>
            <person name="Barry K.W."/>
            <person name="Cichocki N."/>
            <person name="Veneault-Fourrey C."/>
            <person name="LaButti K."/>
            <person name="Lindquist E.A."/>
            <person name="Lipzen A."/>
            <person name="Lundell T."/>
            <person name="Morin E."/>
            <person name="Murat C."/>
            <person name="Riley R."/>
            <person name="Ohm R."/>
            <person name="Sun H."/>
            <person name="Tunlid A."/>
            <person name="Henrissat B."/>
            <person name="Grigoriev I.V."/>
            <person name="Hibbett D.S."/>
            <person name="Martin F."/>
        </authorList>
    </citation>
    <scope>NUCLEOTIDE SEQUENCE [LARGE SCALE GENOMIC DNA]</scope>
    <source>
        <strain evidence="9">Foug A</strain>
    </source>
</reference>
<dbReference type="HOGENOM" id="CLU_001265_0_6_1"/>
<dbReference type="InterPro" id="IPR036259">
    <property type="entry name" value="MFS_trans_sf"/>
</dbReference>
<feature type="transmembrane region" description="Helical" evidence="6">
    <location>
        <begin position="296"/>
        <end position="318"/>
    </location>
</feature>
<feature type="transmembrane region" description="Helical" evidence="6">
    <location>
        <begin position="388"/>
        <end position="408"/>
    </location>
</feature>
<dbReference type="GO" id="GO:0016020">
    <property type="term" value="C:membrane"/>
    <property type="evidence" value="ECO:0007669"/>
    <property type="project" value="UniProtKB-SubCell"/>
</dbReference>
<comment type="subcellular location">
    <subcellularLocation>
        <location evidence="1">Membrane</location>
        <topology evidence="1">Multi-pass membrane protein</topology>
    </subcellularLocation>
</comment>
<feature type="domain" description="Major facilitator superfamily (MFS) profile" evidence="7">
    <location>
        <begin position="54"/>
        <end position="474"/>
    </location>
</feature>
<gene>
    <name evidence="8" type="ORF">SCLCIDRAFT_144754</name>
</gene>
<dbReference type="EMBL" id="KN822340">
    <property type="protein sequence ID" value="KIM50730.1"/>
    <property type="molecule type" value="Genomic_DNA"/>
</dbReference>
<keyword evidence="3 6" id="KW-0812">Transmembrane</keyword>
<keyword evidence="2" id="KW-0813">Transport</keyword>
<dbReference type="PROSITE" id="PS50850">
    <property type="entry name" value="MFS"/>
    <property type="match status" value="1"/>
</dbReference>
<dbReference type="Proteomes" id="UP000053989">
    <property type="component" value="Unassembled WGS sequence"/>
</dbReference>
<evidence type="ECO:0000256" key="6">
    <source>
        <dbReference type="SAM" id="Phobius"/>
    </source>
</evidence>
<feature type="transmembrane region" description="Helical" evidence="6">
    <location>
        <begin position="123"/>
        <end position="140"/>
    </location>
</feature>
<dbReference type="InterPro" id="IPR011701">
    <property type="entry name" value="MFS"/>
</dbReference>
<feature type="transmembrane region" description="Helical" evidence="6">
    <location>
        <begin position="58"/>
        <end position="77"/>
    </location>
</feature>
<dbReference type="GO" id="GO:0022857">
    <property type="term" value="F:transmembrane transporter activity"/>
    <property type="evidence" value="ECO:0007669"/>
    <property type="project" value="InterPro"/>
</dbReference>
<dbReference type="PANTHER" id="PTHR43791:SF6">
    <property type="entry name" value="TRANSPORTER, PUTATIVE (AFU_ORTHOLOGUE AFUA_1G16690)-RELATED"/>
    <property type="match status" value="1"/>
</dbReference>
<accession>A0A0C3CQ83</accession>
<evidence type="ECO:0000313" key="9">
    <source>
        <dbReference type="Proteomes" id="UP000053989"/>
    </source>
</evidence>
<evidence type="ECO:0000256" key="1">
    <source>
        <dbReference type="ARBA" id="ARBA00004141"/>
    </source>
</evidence>
<organism evidence="8 9">
    <name type="scientific">Scleroderma citrinum Foug A</name>
    <dbReference type="NCBI Taxonomy" id="1036808"/>
    <lineage>
        <taxon>Eukaryota</taxon>
        <taxon>Fungi</taxon>
        <taxon>Dikarya</taxon>
        <taxon>Basidiomycota</taxon>
        <taxon>Agaricomycotina</taxon>
        <taxon>Agaricomycetes</taxon>
        <taxon>Agaricomycetidae</taxon>
        <taxon>Boletales</taxon>
        <taxon>Sclerodermatineae</taxon>
        <taxon>Sclerodermataceae</taxon>
        <taxon>Scleroderma</taxon>
    </lineage>
</organism>
<feature type="transmembrane region" description="Helical" evidence="6">
    <location>
        <begin position="160"/>
        <end position="178"/>
    </location>
</feature>
<dbReference type="InterPro" id="IPR020846">
    <property type="entry name" value="MFS_dom"/>
</dbReference>
<evidence type="ECO:0000256" key="4">
    <source>
        <dbReference type="ARBA" id="ARBA00022989"/>
    </source>
</evidence>
<keyword evidence="4 6" id="KW-1133">Transmembrane helix</keyword>
<evidence type="ECO:0000259" key="7">
    <source>
        <dbReference type="PROSITE" id="PS50850"/>
    </source>
</evidence>
<name>A0A0C3CQ83_9AGAM</name>
<dbReference type="SUPFAM" id="SSF103473">
    <property type="entry name" value="MFS general substrate transporter"/>
    <property type="match status" value="1"/>
</dbReference>
<feature type="transmembrane region" description="Helical" evidence="6">
    <location>
        <begin position="190"/>
        <end position="212"/>
    </location>
</feature>
<sequence length="497" mass="55475">MQPFSSSSSDCLLGNTDASADADEHPASTSIDRHAAFGGSETRQRVEKRLLQKLDLRVFFLVFVYALKHVGLFLGLAARLQGLEEDLHMTGQQFNTLISILYVGYVPMQIPSNIFLNQIRKPSIYLSCGIFFWGVSSIWTGCRVPAQLKSSFRAALLSRLFLGFTEAAYYPGALFMISRWYKHHEIGSRLVYFTCGSAASKIIGPPIASGILGTMDGIRGYAAWRWLFFIEGVLTCLVAAIALNLIPDFPTTPASWLTMEEQILAQERMVEDVYGIENDPLKSIPRSGLVGVATDWTVWWLAVAMNFLTVMLSFENFFPTLVATIGHGPIVSLLLCSPPWILGAATSLFIMRHSDATRERFWHVTVPVSMAIVGFTIAILSMNTAIRYLSLFFMAQSSVSYIISITWLSNSIPEPSKRAVAIAFINAFASLGDIGAPYFWIASWGPSYSKSYLICIFMAVIAIMMLWVYRLHLMRLNKQAEKHERTLGLPVGFRYII</sequence>
<evidence type="ECO:0000256" key="5">
    <source>
        <dbReference type="ARBA" id="ARBA00023136"/>
    </source>
</evidence>
<protein>
    <recommendedName>
        <fullName evidence="7">Major facilitator superfamily (MFS) profile domain-containing protein</fullName>
    </recommendedName>
</protein>
<evidence type="ECO:0000256" key="3">
    <source>
        <dbReference type="ARBA" id="ARBA00022692"/>
    </source>
</evidence>
<feature type="transmembrane region" description="Helical" evidence="6">
    <location>
        <begin position="361"/>
        <end position="382"/>
    </location>
</feature>
<evidence type="ECO:0000313" key="8">
    <source>
        <dbReference type="EMBL" id="KIM50730.1"/>
    </source>
</evidence>
<dbReference type="STRING" id="1036808.A0A0C3CQ83"/>
<dbReference type="Gene3D" id="1.20.1250.20">
    <property type="entry name" value="MFS general substrate transporter like domains"/>
    <property type="match status" value="2"/>
</dbReference>
<evidence type="ECO:0000256" key="2">
    <source>
        <dbReference type="ARBA" id="ARBA00022448"/>
    </source>
</evidence>
<feature type="transmembrane region" description="Helical" evidence="6">
    <location>
        <begin position="97"/>
        <end position="116"/>
    </location>
</feature>
<feature type="transmembrane region" description="Helical" evidence="6">
    <location>
        <begin position="451"/>
        <end position="469"/>
    </location>
</feature>
<dbReference type="PANTHER" id="PTHR43791">
    <property type="entry name" value="PERMEASE-RELATED"/>
    <property type="match status" value="1"/>
</dbReference>
<dbReference type="OrthoDB" id="2985014at2759"/>